<feature type="transmembrane region" description="Helical" evidence="1">
    <location>
        <begin position="170"/>
        <end position="191"/>
    </location>
</feature>
<name>A0A7G9Z8E2_9EURY</name>
<accession>A0A7G9Z8E2</accession>
<feature type="transmembrane region" description="Helical" evidence="1">
    <location>
        <begin position="40"/>
        <end position="57"/>
    </location>
</feature>
<evidence type="ECO:0000313" key="2">
    <source>
        <dbReference type="EMBL" id="QNO56526.1"/>
    </source>
</evidence>
<dbReference type="AlphaFoldDB" id="A0A7G9Z8E2"/>
<reference evidence="2" key="1">
    <citation type="submission" date="2020-06" db="EMBL/GenBank/DDBJ databases">
        <title>Unique genomic features of the anaerobic methanotrophic archaea.</title>
        <authorList>
            <person name="Chadwick G.L."/>
            <person name="Skennerton C.T."/>
            <person name="Laso-Perez R."/>
            <person name="Leu A.O."/>
            <person name="Speth D.R."/>
            <person name="Yu H."/>
            <person name="Morgan-Lang C."/>
            <person name="Hatzenpichler R."/>
            <person name="Goudeau D."/>
            <person name="Malmstrom R."/>
            <person name="Brazelton W.J."/>
            <person name="Woyke T."/>
            <person name="Hallam S.J."/>
            <person name="Tyson G.W."/>
            <person name="Wegener G."/>
            <person name="Boetius A."/>
            <person name="Orphan V."/>
        </authorList>
    </citation>
    <scope>NUCLEOTIDE SEQUENCE</scope>
</reference>
<keyword evidence="1" id="KW-0472">Membrane</keyword>
<dbReference type="EMBL" id="MT631658">
    <property type="protein sequence ID" value="QNO56526.1"/>
    <property type="molecule type" value="Genomic_DNA"/>
</dbReference>
<organism evidence="2">
    <name type="scientific">Candidatus Methanophaga sp. ANME-1 ERB7</name>
    <dbReference type="NCBI Taxonomy" id="2759913"/>
    <lineage>
        <taxon>Archaea</taxon>
        <taxon>Methanobacteriati</taxon>
        <taxon>Methanobacteriota</taxon>
        <taxon>Stenosarchaea group</taxon>
        <taxon>Methanomicrobia</taxon>
        <taxon>Candidatus Methanophagales</taxon>
        <taxon>Candidatus Methanophagaceae</taxon>
        <taxon>Candidatus Methanophaga</taxon>
    </lineage>
</organism>
<keyword evidence="1" id="KW-0812">Transmembrane</keyword>
<evidence type="ECO:0000256" key="1">
    <source>
        <dbReference type="SAM" id="Phobius"/>
    </source>
</evidence>
<proteinExistence type="predicted"/>
<keyword evidence="1" id="KW-1133">Transmembrane helix</keyword>
<feature type="transmembrane region" description="Helical" evidence="1">
    <location>
        <begin position="139"/>
        <end position="164"/>
    </location>
</feature>
<protein>
    <submittedName>
        <fullName evidence="2">Uncharacterized protein</fullName>
    </submittedName>
</protein>
<gene>
    <name evidence="2" type="ORF">CNIFIPMI_00018</name>
</gene>
<feature type="transmembrane region" description="Helical" evidence="1">
    <location>
        <begin position="63"/>
        <end position="80"/>
    </location>
</feature>
<sequence length="195" mass="23123">MLKKDQDENTTKQNELQVVLTEYSALRNELLQKFEHHIRLFYITIIVFMAVMGYLLTQKAYDVLMWIPIFIIPLVCRYIWEQSAIGVISRYIEKEIEQKKNPGLIGYRSNTSKNYEKYWMGYQHYWVENTPKPFYKPAAIFLFVIIPFAPSLLWSIVYITSIFLDTNVQSSIPIIFHILISIIYVSLAFYISKKI</sequence>